<dbReference type="EMBL" id="CP053418">
    <property type="protein sequence ID" value="QJW85790.1"/>
    <property type="molecule type" value="Genomic_DNA"/>
</dbReference>
<keyword evidence="2" id="KW-1003">Cell membrane</keyword>
<evidence type="ECO:0000256" key="3">
    <source>
        <dbReference type="ARBA" id="ARBA00022692"/>
    </source>
</evidence>
<evidence type="ECO:0000259" key="7">
    <source>
        <dbReference type="Pfam" id="PF17200"/>
    </source>
</evidence>
<evidence type="ECO:0000256" key="4">
    <source>
        <dbReference type="ARBA" id="ARBA00022989"/>
    </source>
</evidence>
<organism evidence="8 9">
    <name type="scientific">Ramlibacter terrae</name>
    <dbReference type="NCBI Taxonomy" id="2732511"/>
    <lineage>
        <taxon>Bacteria</taxon>
        <taxon>Pseudomonadati</taxon>
        <taxon>Pseudomonadota</taxon>
        <taxon>Betaproteobacteria</taxon>
        <taxon>Burkholderiales</taxon>
        <taxon>Comamonadaceae</taxon>
        <taxon>Ramlibacter</taxon>
    </lineage>
</organism>
<feature type="signal peptide" evidence="6">
    <location>
        <begin position="1"/>
        <end position="23"/>
    </location>
</feature>
<sequence>MNNPAMNKLLALALLFVASAAFSGPQPTEKDAVAMTEKAAAYMKAKGKAAVIKKITAKDAEFLRGSLYVEMRDLNTGVTIAHPINQSVVGKNLLDTPDAGGKKFRRDILQLAQTKGRGWVAYQYKNPASGNIEPGKVYVLRVDDVVLEAGIYRN</sequence>
<evidence type="ECO:0000313" key="8">
    <source>
        <dbReference type="EMBL" id="QJW85790.1"/>
    </source>
</evidence>
<name>A0ABX6P8U1_9BURK</name>
<reference evidence="8 9" key="1">
    <citation type="submission" date="2020-05" db="EMBL/GenBank/DDBJ databases">
        <title>Ramlibacter rhizophilus sp. nov., isolated from rhizosphere soil of national flower Mugunghwa from South Korea.</title>
        <authorList>
            <person name="Zheng-Fei Y."/>
            <person name="Huan T."/>
        </authorList>
    </citation>
    <scope>NUCLEOTIDE SEQUENCE [LARGE SCALE GENOMIC DNA]</scope>
    <source>
        <strain evidence="8 9">H242</strain>
    </source>
</reference>
<evidence type="ECO:0000256" key="2">
    <source>
        <dbReference type="ARBA" id="ARBA00022475"/>
    </source>
</evidence>
<comment type="subcellular location">
    <subcellularLocation>
        <location evidence="1">Cell membrane</location>
        <topology evidence="1">Multi-pass membrane protein</topology>
    </subcellularLocation>
</comment>
<accession>A0ABX6P8U1</accession>
<dbReference type="Pfam" id="PF17200">
    <property type="entry name" value="sCache_2"/>
    <property type="match status" value="1"/>
</dbReference>
<dbReference type="Proteomes" id="UP000500826">
    <property type="component" value="Chromosome"/>
</dbReference>
<protein>
    <submittedName>
        <fullName evidence="8">Cache type 2 domain-containing protein</fullName>
    </submittedName>
</protein>
<dbReference type="Gene3D" id="3.30.450.20">
    <property type="entry name" value="PAS domain"/>
    <property type="match status" value="1"/>
</dbReference>
<keyword evidence="9" id="KW-1185">Reference proteome</keyword>
<keyword evidence="5" id="KW-0472">Membrane</keyword>
<evidence type="ECO:0000256" key="5">
    <source>
        <dbReference type="ARBA" id="ARBA00023136"/>
    </source>
</evidence>
<keyword evidence="4" id="KW-1133">Transmembrane helix</keyword>
<evidence type="ECO:0000256" key="6">
    <source>
        <dbReference type="SAM" id="SignalP"/>
    </source>
</evidence>
<evidence type="ECO:0000313" key="9">
    <source>
        <dbReference type="Proteomes" id="UP000500826"/>
    </source>
</evidence>
<gene>
    <name evidence="8" type="ORF">HK414_11240</name>
</gene>
<keyword evidence="3" id="KW-0812">Transmembrane</keyword>
<feature type="domain" description="Single Cache" evidence="7">
    <location>
        <begin position="42"/>
        <end position="147"/>
    </location>
</feature>
<dbReference type="InterPro" id="IPR033480">
    <property type="entry name" value="sCache_2"/>
</dbReference>
<feature type="chain" id="PRO_5046758755" evidence="6">
    <location>
        <begin position="24"/>
        <end position="154"/>
    </location>
</feature>
<proteinExistence type="predicted"/>
<keyword evidence="6" id="KW-0732">Signal</keyword>
<evidence type="ECO:0000256" key="1">
    <source>
        <dbReference type="ARBA" id="ARBA00004651"/>
    </source>
</evidence>